<keyword evidence="2" id="KW-0647">Proteasome</keyword>
<feature type="coiled-coil region" evidence="1">
    <location>
        <begin position="199"/>
        <end position="226"/>
    </location>
</feature>
<dbReference type="GO" id="GO:0000502">
    <property type="term" value="C:proteasome complex"/>
    <property type="evidence" value="ECO:0007669"/>
    <property type="project" value="UniProtKB-KW"/>
</dbReference>
<dbReference type="AlphaFoldDB" id="A0A7C3J1S8"/>
<protein>
    <submittedName>
        <fullName evidence="2">Proteasome assembly chaperone family protein</fullName>
    </submittedName>
</protein>
<keyword evidence="1" id="KW-0175">Coiled coil</keyword>
<accession>A0A7C3J1S8</accession>
<dbReference type="Pfam" id="PF09754">
    <property type="entry name" value="PAC2"/>
    <property type="match status" value="1"/>
</dbReference>
<evidence type="ECO:0000256" key="1">
    <source>
        <dbReference type="SAM" id="Coils"/>
    </source>
</evidence>
<dbReference type="SUPFAM" id="SSF159659">
    <property type="entry name" value="Cgl1923-like"/>
    <property type="match status" value="1"/>
</dbReference>
<proteinExistence type="predicted"/>
<gene>
    <name evidence="2" type="ORF">ENS19_02120</name>
</gene>
<comment type="caution">
    <text evidence="2">The sequence shown here is derived from an EMBL/GenBank/DDBJ whole genome shotgun (WGS) entry which is preliminary data.</text>
</comment>
<evidence type="ECO:0000313" key="2">
    <source>
        <dbReference type="EMBL" id="HFK20055.1"/>
    </source>
</evidence>
<name>A0A7C3J1S8_9CREN</name>
<dbReference type="InterPro" id="IPR038389">
    <property type="entry name" value="PSMG2_sf"/>
</dbReference>
<dbReference type="PANTHER" id="PTHR35610">
    <property type="entry name" value="3-ISOPROPYLMALATE DEHYDRATASE-RELATED"/>
    <property type="match status" value="1"/>
</dbReference>
<sequence>MVQMTISFHISKRDLKGCTLITGFHGLGATGFIAVKHAVSSLNAELIGYIETSRLPPFVSTEEKRLSLPFEIYKKDNYVFVLTNVPPHTKERQEYSKALAEWAMDQKFKESMLLGGLDSRLKPSDGDRIRCTVTKAYKLDESLNIPLLEKGLFVVGPLAIMLASFEISSFPAIALLPYANPTRPDPLAASVAVEYLNKITNLSMDVSQLVNDAQRIETEIQEFNKQRQERGKPEHHTLYI</sequence>
<organism evidence="2">
    <name type="scientific">Candidatus Methanomethylicus mesodigestus</name>
    <dbReference type="NCBI Taxonomy" id="1867258"/>
    <lineage>
        <taxon>Archaea</taxon>
        <taxon>Thermoproteota</taxon>
        <taxon>Methanosuratincolia</taxon>
        <taxon>Candidatus Methanomethylicales</taxon>
        <taxon>Candidatus Methanomethylicaceae</taxon>
        <taxon>Candidatus Methanomethylicus</taxon>
    </lineage>
</organism>
<dbReference type="EMBL" id="DSTX01000002">
    <property type="protein sequence ID" value="HFK20055.1"/>
    <property type="molecule type" value="Genomic_DNA"/>
</dbReference>
<reference evidence="2" key="1">
    <citation type="journal article" date="2020" name="mSystems">
        <title>Genome- and Community-Level Interaction Insights into Carbon Utilization and Element Cycling Functions of Hydrothermarchaeota in Hydrothermal Sediment.</title>
        <authorList>
            <person name="Zhou Z."/>
            <person name="Liu Y."/>
            <person name="Xu W."/>
            <person name="Pan J."/>
            <person name="Luo Z.H."/>
            <person name="Li M."/>
        </authorList>
    </citation>
    <scope>NUCLEOTIDE SEQUENCE [LARGE SCALE GENOMIC DNA]</scope>
    <source>
        <strain evidence="2">SpSt-468</strain>
    </source>
</reference>
<dbReference type="PANTHER" id="PTHR35610:SF3">
    <property type="entry name" value="PROTEASOME ASSEMBLY CHAPERONE FAMILY PROTEIN"/>
    <property type="match status" value="1"/>
</dbReference>
<dbReference type="Gene3D" id="3.40.50.10900">
    <property type="entry name" value="PAC-like subunit"/>
    <property type="match status" value="1"/>
</dbReference>
<dbReference type="InterPro" id="IPR019151">
    <property type="entry name" value="Proteasome_assmbl_chaperone_2"/>
</dbReference>